<proteinExistence type="predicted"/>
<keyword evidence="2" id="KW-1185">Reference proteome</keyword>
<gene>
    <name evidence="1" type="ORF">GCM10011386_26280</name>
</gene>
<dbReference type="EMBL" id="BMIK01000008">
    <property type="protein sequence ID" value="GGC32890.1"/>
    <property type="molecule type" value="Genomic_DNA"/>
</dbReference>
<evidence type="ECO:0000313" key="1">
    <source>
        <dbReference type="EMBL" id="GGC32890.1"/>
    </source>
</evidence>
<organism evidence="1 2">
    <name type="scientific">Parapedobacter defluvii</name>
    <dbReference type="NCBI Taxonomy" id="2045106"/>
    <lineage>
        <taxon>Bacteria</taxon>
        <taxon>Pseudomonadati</taxon>
        <taxon>Bacteroidota</taxon>
        <taxon>Sphingobacteriia</taxon>
        <taxon>Sphingobacteriales</taxon>
        <taxon>Sphingobacteriaceae</taxon>
        <taxon>Parapedobacter</taxon>
    </lineage>
</organism>
<reference evidence="2" key="1">
    <citation type="journal article" date="2019" name="Int. J. Syst. Evol. Microbiol.">
        <title>The Global Catalogue of Microorganisms (GCM) 10K type strain sequencing project: providing services to taxonomists for standard genome sequencing and annotation.</title>
        <authorList>
            <consortium name="The Broad Institute Genomics Platform"/>
            <consortium name="The Broad Institute Genome Sequencing Center for Infectious Disease"/>
            <person name="Wu L."/>
            <person name="Ma J."/>
        </authorList>
    </citation>
    <scope>NUCLEOTIDE SEQUENCE [LARGE SCALE GENOMIC DNA]</scope>
    <source>
        <strain evidence="2">CGMCC 1.15342</strain>
    </source>
</reference>
<sequence length="133" mass="14851">MKMSKLIIPLVLAVLGAITAISGFAQSRNQVGINLVLKPIQTIHIDDKRDQSDRFRKLTSDRNKPNRQVAAFGTTSYQLEVDSILIGTLPIGETALPEYVVASKYKAVYLQNKRATYSALFDRPLLIYSIQVK</sequence>
<dbReference type="Proteomes" id="UP000597338">
    <property type="component" value="Unassembled WGS sequence"/>
</dbReference>
<protein>
    <submittedName>
        <fullName evidence="1">Uncharacterized protein</fullName>
    </submittedName>
</protein>
<accession>A0ABQ1M0R3</accession>
<evidence type="ECO:0000313" key="2">
    <source>
        <dbReference type="Proteomes" id="UP000597338"/>
    </source>
</evidence>
<name>A0ABQ1M0R3_9SPHI</name>
<comment type="caution">
    <text evidence="1">The sequence shown here is derived from an EMBL/GenBank/DDBJ whole genome shotgun (WGS) entry which is preliminary data.</text>
</comment>